<reference evidence="1" key="1">
    <citation type="journal article" date="2012" name="Science">
        <title>Fermentation, hydrogen, and sulfur metabolism in multiple uncultivated bacterial phyla.</title>
        <authorList>
            <person name="Wrighton K.C."/>
            <person name="Thomas B.C."/>
            <person name="Sharon I."/>
            <person name="Miller C.S."/>
            <person name="Castelle C.J."/>
            <person name="VerBerkmoes N.C."/>
            <person name="Wilkins M.J."/>
            <person name="Hettich R.L."/>
            <person name="Lipton M.S."/>
            <person name="Williams K.H."/>
            <person name="Long P.E."/>
            <person name="Banfield J.F."/>
        </authorList>
    </citation>
    <scope>NUCLEOTIDE SEQUENCE [LARGE SCALE GENOMIC DNA]</scope>
</reference>
<protein>
    <submittedName>
        <fullName evidence="1">Uncharacterized protein</fullName>
    </submittedName>
</protein>
<accession>K2F6Y9</accession>
<proteinExistence type="predicted"/>
<dbReference type="EMBL" id="AMFJ01000644">
    <property type="protein sequence ID" value="EKE26891.1"/>
    <property type="molecule type" value="Genomic_DNA"/>
</dbReference>
<evidence type="ECO:0000313" key="1">
    <source>
        <dbReference type="EMBL" id="EKE26891.1"/>
    </source>
</evidence>
<name>K2F6Y9_9BACT</name>
<sequence>MWCYSYDSLYKRVSEESIKSDFWIEVLNQLCSNWIYILSLVYENIVFHDLCKNFLWTLNELGSFLSENWFVLINKTYDIEEFEKFISENKELILNWNILVWKKENLFIFWTWSLIDRITKERKSKVDLIYGNC</sequence>
<gene>
    <name evidence="1" type="ORF">ACD_4C00128G0001</name>
</gene>
<organism evidence="1">
    <name type="scientific">uncultured bacterium</name>
    <name type="common">gcode 4</name>
    <dbReference type="NCBI Taxonomy" id="1234023"/>
    <lineage>
        <taxon>Bacteria</taxon>
        <taxon>environmental samples</taxon>
    </lineage>
</organism>
<dbReference type="AlphaFoldDB" id="K2F6Y9"/>
<comment type="caution">
    <text evidence="1">The sequence shown here is derived from an EMBL/GenBank/DDBJ whole genome shotgun (WGS) entry which is preliminary data.</text>
</comment>